<feature type="transmembrane region" description="Helical" evidence="14">
    <location>
        <begin position="6"/>
        <end position="29"/>
    </location>
</feature>
<dbReference type="GO" id="GO:0043190">
    <property type="term" value="C:ATP-binding cassette (ABC) transporter complex"/>
    <property type="evidence" value="ECO:0007669"/>
    <property type="project" value="InterPro"/>
</dbReference>
<evidence type="ECO:0000256" key="7">
    <source>
        <dbReference type="ARBA" id="ARBA00022833"/>
    </source>
</evidence>
<feature type="transmembrane region" description="Helical" evidence="14">
    <location>
        <begin position="88"/>
        <end position="107"/>
    </location>
</feature>
<comment type="caution">
    <text evidence="15">The sequence shown here is derived from an EMBL/GenBank/DDBJ whole genome shotgun (WGS) entry which is preliminary data.</text>
</comment>
<dbReference type="RefSeq" id="WP_142834931.1">
    <property type="nucleotide sequence ID" value="NZ_VFSV01000018.1"/>
</dbReference>
<keyword evidence="16" id="KW-1185">Reference proteome</keyword>
<dbReference type="PANTHER" id="PTHR30477">
    <property type="entry name" value="ABC-TRANSPORTER METAL-BINDING PROTEIN"/>
    <property type="match status" value="1"/>
</dbReference>
<keyword evidence="9 14" id="KW-1133">Transmembrane helix</keyword>
<feature type="transmembrane region" description="Helical" evidence="14">
    <location>
        <begin position="127"/>
        <end position="145"/>
    </location>
</feature>
<dbReference type="GO" id="GO:0006829">
    <property type="term" value="P:zinc ion transport"/>
    <property type="evidence" value="ECO:0007669"/>
    <property type="project" value="UniProtKB-KW"/>
</dbReference>
<keyword evidence="11 14" id="KW-0472">Membrane</keyword>
<evidence type="ECO:0000256" key="9">
    <source>
        <dbReference type="ARBA" id="ARBA00022989"/>
    </source>
</evidence>
<dbReference type="OrthoDB" id="9783937at2"/>
<evidence type="ECO:0000256" key="5">
    <source>
        <dbReference type="ARBA" id="ARBA00022475"/>
    </source>
</evidence>
<dbReference type="InterPro" id="IPR037294">
    <property type="entry name" value="ABC_BtuC-like"/>
</dbReference>
<gene>
    <name evidence="15" type="ORF">FEV53_11410</name>
</gene>
<feature type="transmembrane region" description="Helical" evidence="14">
    <location>
        <begin position="213"/>
        <end position="233"/>
    </location>
</feature>
<keyword evidence="5" id="KW-1003">Cell membrane</keyword>
<evidence type="ECO:0000313" key="15">
    <source>
        <dbReference type="EMBL" id="TRD18959.1"/>
    </source>
</evidence>
<proteinExistence type="inferred from homology"/>
<evidence type="ECO:0000256" key="2">
    <source>
        <dbReference type="ARBA" id="ARBA00004651"/>
    </source>
</evidence>
<protein>
    <recommendedName>
        <fullName evidence="12">High-affinity zinc uptake system membrane protein ZnuB</fullName>
    </recommendedName>
</protein>
<comment type="subcellular location">
    <subcellularLocation>
        <location evidence="2 13">Cell membrane</location>
        <topology evidence="2 13">Multi-pass membrane protein</topology>
    </subcellularLocation>
</comment>
<accession>A0A547PXX8</accession>
<comment type="function">
    <text evidence="1">Involved in the high-affinity zinc uptake transport system.</text>
</comment>
<dbReference type="Proteomes" id="UP000318590">
    <property type="component" value="Unassembled WGS sequence"/>
</dbReference>
<sequence length="261" mass="26646">MIDGFLMRAGLGGLGLVLATAPLGCFVIWRRMAYFGDALSHAAILGVALALAVQAPIMAGVLVVALLFGLAVLRLMRAGDSADTSLGVLSHGALATGLVAVALLPNVRVDMEALLLGDILTVRWSDLVLIWGGGALVAGVLRWRWDRLLTASLGPDLARASGIDPDRESVILTVLLALTVALALKIVGALLVSALLILPAATARHLSRSPETMAIMALALGAAAVLGGLGLSYGLDTPAGPSIITVATALFALARVSRKAA</sequence>
<evidence type="ECO:0000256" key="14">
    <source>
        <dbReference type="SAM" id="Phobius"/>
    </source>
</evidence>
<keyword evidence="10" id="KW-0406">Ion transport</keyword>
<dbReference type="InterPro" id="IPR001626">
    <property type="entry name" value="ABC_TroCD"/>
</dbReference>
<dbReference type="GO" id="GO:0010043">
    <property type="term" value="P:response to zinc ion"/>
    <property type="evidence" value="ECO:0007669"/>
    <property type="project" value="TreeGrafter"/>
</dbReference>
<name>A0A547PXX8_9RHOB</name>
<evidence type="ECO:0000256" key="6">
    <source>
        <dbReference type="ARBA" id="ARBA00022692"/>
    </source>
</evidence>
<organism evidence="15 16">
    <name type="scientific">Palleronia caenipelagi</name>
    <dbReference type="NCBI Taxonomy" id="2489174"/>
    <lineage>
        <taxon>Bacteria</taxon>
        <taxon>Pseudomonadati</taxon>
        <taxon>Pseudomonadota</taxon>
        <taxon>Alphaproteobacteria</taxon>
        <taxon>Rhodobacterales</taxon>
        <taxon>Roseobacteraceae</taxon>
        <taxon>Palleronia</taxon>
    </lineage>
</organism>
<evidence type="ECO:0000256" key="13">
    <source>
        <dbReference type="RuleBase" id="RU003943"/>
    </source>
</evidence>
<comment type="similarity">
    <text evidence="3 13">Belongs to the ABC-3 integral membrane protein family.</text>
</comment>
<evidence type="ECO:0000256" key="4">
    <source>
        <dbReference type="ARBA" id="ARBA00022448"/>
    </source>
</evidence>
<feature type="transmembrane region" description="Helical" evidence="14">
    <location>
        <begin position="170"/>
        <end position="201"/>
    </location>
</feature>
<keyword evidence="7" id="KW-0862">Zinc</keyword>
<evidence type="ECO:0000256" key="3">
    <source>
        <dbReference type="ARBA" id="ARBA00008034"/>
    </source>
</evidence>
<dbReference type="EMBL" id="VFSV01000018">
    <property type="protein sequence ID" value="TRD18959.1"/>
    <property type="molecule type" value="Genomic_DNA"/>
</dbReference>
<dbReference type="SUPFAM" id="SSF81345">
    <property type="entry name" value="ABC transporter involved in vitamin B12 uptake, BtuC"/>
    <property type="match status" value="1"/>
</dbReference>
<dbReference type="GO" id="GO:0055085">
    <property type="term" value="P:transmembrane transport"/>
    <property type="evidence" value="ECO:0007669"/>
    <property type="project" value="InterPro"/>
</dbReference>
<feature type="transmembrane region" description="Helical" evidence="14">
    <location>
        <begin position="41"/>
        <end position="68"/>
    </location>
</feature>
<evidence type="ECO:0000256" key="11">
    <source>
        <dbReference type="ARBA" id="ARBA00023136"/>
    </source>
</evidence>
<keyword evidence="8" id="KW-0864">Zinc transport</keyword>
<dbReference type="AlphaFoldDB" id="A0A547PXX8"/>
<keyword evidence="4 13" id="KW-0813">Transport</keyword>
<evidence type="ECO:0000256" key="10">
    <source>
        <dbReference type="ARBA" id="ARBA00023065"/>
    </source>
</evidence>
<evidence type="ECO:0000313" key="16">
    <source>
        <dbReference type="Proteomes" id="UP000318590"/>
    </source>
</evidence>
<dbReference type="Pfam" id="PF00950">
    <property type="entry name" value="ABC-3"/>
    <property type="match status" value="1"/>
</dbReference>
<dbReference type="Gene3D" id="1.10.3470.10">
    <property type="entry name" value="ABC transporter involved in vitamin B12 uptake, BtuC"/>
    <property type="match status" value="1"/>
</dbReference>
<keyword evidence="6 13" id="KW-0812">Transmembrane</keyword>
<evidence type="ECO:0000256" key="8">
    <source>
        <dbReference type="ARBA" id="ARBA00022906"/>
    </source>
</evidence>
<reference evidence="15 16" key="1">
    <citation type="submission" date="2019-06" db="EMBL/GenBank/DDBJ databases">
        <title>Paenimaribius caenipelagi gen. nov., sp. nov., isolated from a tidal flat.</title>
        <authorList>
            <person name="Yoon J.-H."/>
        </authorList>
    </citation>
    <scope>NUCLEOTIDE SEQUENCE [LARGE SCALE GENOMIC DNA]</scope>
    <source>
        <strain evidence="15 16">JBTF-M29</strain>
    </source>
</reference>
<evidence type="ECO:0000256" key="1">
    <source>
        <dbReference type="ARBA" id="ARBA00002313"/>
    </source>
</evidence>
<dbReference type="PANTHER" id="PTHR30477:SF23">
    <property type="entry name" value="HIGH-AFFINITY ZINC UPTAKE SYSTEM MEMBRANE PROTEIN ZNUB"/>
    <property type="match status" value="1"/>
</dbReference>
<evidence type="ECO:0000256" key="12">
    <source>
        <dbReference type="ARBA" id="ARBA00040080"/>
    </source>
</evidence>